<accession>A0A0P0N2Q8</accession>
<dbReference type="InterPro" id="IPR050921">
    <property type="entry name" value="T4SS_GSP_E_ATPase"/>
</dbReference>
<dbReference type="PANTHER" id="PTHR30486:SF6">
    <property type="entry name" value="TYPE IV PILUS RETRACTATION ATPASE PILT"/>
    <property type="match status" value="1"/>
</dbReference>
<gene>
    <name evidence="4" type="ORF">Pyrde_0731</name>
</gene>
<reference evidence="4 5" key="1">
    <citation type="submission" date="2015-10" db="EMBL/GenBank/DDBJ databases">
        <title>Complete genome sequence of hyperthermophilic archaeon Pyrodictium delaneyi Su06.</title>
        <authorList>
            <person name="Jung J.-H."/>
            <person name="Lin J."/>
            <person name="Holden J.F."/>
            <person name="Park C.-S."/>
        </authorList>
    </citation>
    <scope>NUCLEOTIDE SEQUENCE [LARGE SCALE GENOMIC DNA]</scope>
    <source>
        <strain evidence="4 5">Su06</strain>
    </source>
</reference>
<dbReference type="Pfam" id="PF00437">
    <property type="entry name" value="T2SSE"/>
    <property type="match status" value="1"/>
</dbReference>
<dbReference type="RefSeq" id="WP_055408325.1">
    <property type="nucleotide sequence ID" value="NZ_CP013011.1"/>
</dbReference>
<sequence>MEYTIGPVRYMVDPRTRSYVVEEPALSPEAAEAVKAIEEWLSLRGLEPESDNIATAADHLGYAEVYQREATAIEYHVRRLMSGWGPLYPMVLDEGLEEVSVPRPGPVYVVHREVPGVYLESSVVLEREALEDVIRELSVRAGTSINPAYPIAEFDYGRARVAAALGLVASTGPSLTVRLFPSQPYSLDRLVELRLLPREAAEYLRCLLLGGGMVFVIGPPGAGKTTLMAALLDSLPDPDWKVVVVEETPEVRLRRRNWSSFHTREPRSLAEPERITVTMEHLLKHALRLRPHVVAVAEARFREVVYLFHAASLGVASAATFHARNIEELTTRLTLLGVPKELLDNLHAVALLGIVELPEGGRARRMLGLWERWEGEFRLLWEWSSDTDTWEERGEPRRCVSPSGQESGEAG</sequence>
<dbReference type="Gene3D" id="3.40.50.300">
    <property type="entry name" value="P-loop containing nucleotide triphosphate hydrolases"/>
    <property type="match status" value="1"/>
</dbReference>
<dbReference type="GeneID" id="26099067"/>
<feature type="domain" description="Bacterial type II secretion system protein E" evidence="3">
    <location>
        <begin position="170"/>
        <end position="345"/>
    </location>
</feature>
<comment type="similarity">
    <text evidence="1">Belongs to the GSP E family.</text>
</comment>
<name>A0A0P0N2Q8_9CREN</name>
<dbReference type="AlphaFoldDB" id="A0A0P0N2Q8"/>
<feature type="region of interest" description="Disordered" evidence="2">
    <location>
        <begin position="392"/>
        <end position="411"/>
    </location>
</feature>
<feature type="compositionally biased region" description="Polar residues" evidence="2">
    <location>
        <begin position="402"/>
        <end position="411"/>
    </location>
</feature>
<dbReference type="STRING" id="1273541.Pyrde_0731"/>
<dbReference type="InterPro" id="IPR001482">
    <property type="entry name" value="T2SS/T4SS_dom"/>
</dbReference>
<evidence type="ECO:0000259" key="3">
    <source>
        <dbReference type="Pfam" id="PF00437"/>
    </source>
</evidence>
<dbReference type="InterPro" id="IPR027417">
    <property type="entry name" value="P-loop_NTPase"/>
</dbReference>
<protein>
    <recommendedName>
        <fullName evidence="3">Bacterial type II secretion system protein E domain-containing protein</fullName>
    </recommendedName>
</protein>
<organism evidence="4 5">
    <name type="scientific">Pyrodictium delaneyi</name>
    <dbReference type="NCBI Taxonomy" id="1273541"/>
    <lineage>
        <taxon>Archaea</taxon>
        <taxon>Thermoproteota</taxon>
        <taxon>Thermoprotei</taxon>
        <taxon>Desulfurococcales</taxon>
        <taxon>Pyrodictiaceae</taxon>
        <taxon>Pyrodictium</taxon>
    </lineage>
</organism>
<proteinExistence type="inferred from homology"/>
<evidence type="ECO:0000313" key="5">
    <source>
        <dbReference type="Proteomes" id="UP000058613"/>
    </source>
</evidence>
<dbReference type="EMBL" id="CP013011">
    <property type="protein sequence ID" value="ALL00781.1"/>
    <property type="molecule type" value="Genomic_DNA"/>
</dbReference>
<evidence type="ECO:0000256" key="2">
    <source>
        <dbReference type="SAM" id="MobiDB-lite"/>
    </source>
</evidence>
<dbReference type="GO" id="GO:0016887">
    <property type="term" value="F:ATP hydrolysis activity"/>
    <property type="evidence" value="ECO:0007669"/>
    <property type="project" value="InterPro"/>
</dbReference>
<dbReference type="Gene3D" id="3.30.450.380">
    <property type="match status" value="1"/>
</dbReference>
<evidence type="ECO:0000256" key="1">
    <source>
        <dbReference type="ARBA" id="ARBA00006611"/>
    </source>
</evidence>
<dbReference type="KEGG" id="pdl:Pyrde_0731"/>
<evidence type="ECO:0000313" key="4">
    <source>
        <dbReference type="EMBL" id="ALL00781.1"/>
    </source>
</evidence>
<dbReference type="PANTHER" id="PTHR30486">
    <property type="entry name" value="TWITCHING MOTILITY PROTEIN PILT"/>
    <property type="match status" value="1"/>
</dbReference>
<dbReference type="SUPFAM" id="SSF52540">
    <property type="entry name" value="P-loop containing nucleoside triphosphate hydrolases"/>
    <property type="match status" value="1"/>
</dbReference>
<dbReference type="Proteomes" id="UP000058613">
    <property type="component" value="Chromosome"/>
</dbReference>